<dbReference type="Proteomes" id="UP000295724">
    <property type="component" value="Unassembled WGS sequence"/>
</dbReference>
<dbReference type="PANTHER" id="PTHR35757:SF1">
    <property type="entry name" value="THERMOSOME SUBUNIT GAMMA"/>
    <property type="match status" value="1"/>
</dbReference>
<feature type="signal peptide" evidence="1">
    <location>
        <begin position="1"/>
        <end position="28"/>
    </location>
</feature>
<organism evidence="2 3">
    <name type="scientific">Marinicella litoralis</name>
    <dbReference type="NCBI Taxonomy" id="644220"/>
    <lineage>
        <taxon>Bacteria</taxon>
        <taxon>Pseudomonadati</taxon>
        <taxon>Pseudomonadota</taxon>
        <taxon>Gammaproteobacteria</taxon>
        <taxon>Lysobacterales</taxon>
        <taxon>Marinicellaceae</taxon>
        <taxon>Marinicella</taxon>
    </lineage>
</organism>
<proteinExistence type="predicted"/>
<keyword evidence="3" id="KW-1185">Reference proteome</keyword>
<dbReference type="AlphaFoldDB" id="A0A4R6XQE1"/>
<dbReference type="EMBL" id="SNZB01000003">
    <property type="protein sequence ID" value="TDR20629.1"/>
    <property type="molecule type" value="Genomic_DNA"/>
</dbReference>
<evidence type="ECO:0000313" key="2">
    <source>
        <dbReference type="EMBL" id="TDR20629.1"/>
    </source>
</evidence>
<dbReference type="RefSeq" id="WP_133566488.1">
    <property type="nucleotide sequence ID" value="NZ_NIHB01000001.1"/>
</dbReference>
<sequence length="289" mass="32316">MKNTLFNQTTALILIVLCLPMVADALQANIEEPAFIQLNEQPGNKALQVSVVRYKPRMGGDQYVDLVGAVHVGDKQYYQGLNELFKGYDAVLYELVAPEGTYIPKGGGDKKDTSWLSSIQLGMKDLLGLSFQMEEIDYTQNHFVHADFTPEEFSQSMKDKGESIFGMVFKMWRAGISQQLSGQSSSSDMDLMMALMSSDRQNALKSLMAKELVNSDGVLKVLEGPEGSTLVAARNQKALHVLKREMAKNNQSFAIFYGAAHLSDFHQRLVRDFDMVPVSTQWLDAWKLK</sequence>
<dbReference type="PANTHER" id="PTHR35757">
    <property type="entry name" value="THERMOSOME SUBUNIT GAMMA"/>
    <property type="match status" value="1"/>
</dbReference>
<dbReference type="OrthoDB" id="249177at2"/>
<evidence type="ECO:0000256" key="1">
    <source>
        <dbReference type="SAM" id="SignalP"/>
    </source>
</evidence>
<evidence type="ECO:0000313" key="3">
    <source>
        <dbReference type="Proteomes" id="UP000295724"/>
    </source>
</evidence>
<feature type="chain" id="PRO_5020514852" description="TraB family protein" evidence="1">
    <location>
        <begin position="29"/>
        <end position="289"/>
    </location>
</feature>
<comment type="caution">
    <text evidence="2">The sequence shown here is derived from an EMBL/GenBank/DDBJ whole genome shotgun (WGS) entry which is preliminary data.</text>
</comment>
<protein>
    <recommendedName>
        <fullName evidence="4">TraB family protein</fullName>
    </recommendedName>
</protein>
<evidence type="ECO:0008006" key="4">
    <source>
        <dbReference type="Google" id="ProtNLM"/>
    </source>
</evidence>
<reference evidence="2 3" key="1">
    <citation type="submission" date="2019-03" db="EMBL/GenBank/DDBJ databases">
        <title>Genomic Encyclopedia of Type Strains, Phase IV (KMG-IV): sequencing the most valuable type-strain genomes for metagenomic binning, comparative biology and taxonomic classification.</title>
        <authorList>
            <person name="Goeker M."/>
        </authorList>
    </citation>
    <scope>NUCLEOTIDE SEQUENCE [LARGE SCALE GENOMIC DNA]</scope>
    <source>
        <strain evidence="2 3">DSM 25488</strain>
    </source>
</reference>
<keyword evidence="1" id="KW-0732">Signal</keyword>
<gene>
    <name evidence="2" type="ORF">C8D91_1604</name>
</gene>
<name>A0A4R6XQE1_9GAMM</name>
<accession>A0A4R6XQE1</accession>